<name>A0A9N9FZG2_FUNMO</name>
<keyword evidence="3" id="KW-1185">Reference proteome</keyword>
<comment type="caution">
    <text evidence="2">The sequence shown here is derived from an EMBL/GenBank/DDBJ whole genome shotgun (WGS) entry which is preliminary data.</text>
</comment>
<protein>
    <submittedName>
        <fullName evidence="2">7852_t:CDS:1</fullName>
    </submittedName>
</protein>
<accession>A0A9N9FZG2</accession>
<sequence length="645" mass="74359">MDIERNPYKRSIREDNPYLMKREENPYARKVENPYIKKEENPYIRKENPYCQNQVENSYLKKQEDTSYGPRNDLNSYLKKCKEKRVPVVKNEVNHKYRKENPYINEHLKDQSNAGFDIEIADPILTNPESPSVLKIDRFCLRNVPVHKENPYANWKFSGVKDIDQNQEAKCIKSSAIVDDQYIRIDAFTVIPKPVIYDYLIELDWKLNEEFIDAVRIEQGVVVEPINVANQGFKDERIKDVVERADRDEVKDDEKVDDNIKSPVDIEVDDSEAMEITTEATTIFESHKPDKSEKDLITTEEMTFVELLKQGKSEKDLITTEATTVDEPIKQTGSEKGLIETDYESLEKIESEKSLIESEATKAVELHKQNESEKDTKKSTIVIELHKQDECEKEIHADASHSPHEESVSYPLMASQREVKMERVEKETTKIAEKVNTNDKVKTLKSQLHLLFNPHLMSESAVSKGNSDQFKIVNQKVLKPNNKISKSSENDVKKEPGKANLIVENPFCGNRIMDQVKADQALQLSPTQDKPEREHPAQLHVKLSQKFTMSQASKPNSVPTFILAGDRFVREDKALIDLDKDDSVETSSINNRKPLQVKVPPELHEIDYTGWIMQQIVEEFQNNLRTNNNQPRVKPSGSFLEEFEG</sequence>
<reference evidence="2" key="1">
    <citation type="submission" date="2021-06" db="EMBL/GenBank/DDBJ databases">
        <authorList>
            <person name="Kallberg Y."/>
            <person name="Tangrot J."/>
            <person name="Rosling A."/>
        </authorList>
    </citation>
    <scope>NUCLEOTIDE SEQUENCE</scope>
    <source>
        <strain evidence="2">87-6 pot B 2015</strain>
    </source>
</reference>
<evidence type="ECO:0000256" key="1">
    <source>
        <dbReference type="SAM" id="MobiDB-lite"/>
    </source>
</evidence>
<dbReference type="EMBL" id="CAJVPP010001810">
    <property type="protein sequence ID" value="CAG8573967.1"/>
    <property type="molecule type" value="Genomic_DNA"/>
</dbReference>
<dbReference type="Proteomes" id="UP000789375">
    <property type="component" value="Unassembled WGS sequence"/>
</dbReference>
<evidence type="ECO:0000313" key="3">
    <source>
        <dbReference type="Proteomes" id="UP000789375"/>
    </source>
</evidence>
<feature type="region of interest" description="Disordered" evidence="1">
    <location>
        <begin position="626"/>
        <end position="645"/>
    </location>
</feature>
<evidence type="ECO:0000313" key="2">
    <source>
        <dbReference type="EMBL" id="CAG8573967.1"/>
    </source>
</evidence>
<dbReference type="AlphaFoldDB" id="A0A9N9FZG2"/>
<gene>
    <name evidence="2" type="ORF">FMOSSE_LOCUS7599</name>
</gene>
<proteinExistence type="predicted"/>
<organism evidence="2 3">
    <name type="scientific">Funneliformis mosseae</name>
    <name type="common">Endomycorrhizal fungus</name>
    <name type="synonym">Glomus mosseae</name>
    <dbReference type="NCBI Taxonomy" id="27381"/>
    <lineage>
        <taxon>Eukaryota</taxon>
        <taxon>Fungi</taxon>
        <taxon>Fungi incertae sedis</taxon>
        <taxon>Mucoromycota</taxon>
        <taxon>Glomeromycotina</taxon>
        <taxon>Glomeromycetes</taxon>
        <taxon>Glomerales</taxon>
        <taxon>Glomeraceae</taxon>
        <taxon>Funneliformis</taxon>
    </lineage>
</organism>